<accession>X0XSZ8</accession>
<feature type="non-terminal residue" evidence="1">
    <location>
        <position position="195"/>
    </location>
</feature>
<proteinExistence type="predicted"/>
<name>X0XSZ8_9ZZZZ</name>
<sequence length="195" mass="22317">MVHAGKVSISDAGAPRGSYELMDNIVLDVLSNPKPEARPATYTIGKERQSLVRGRKFYRHRLDSVLERANRKQDRHNKTVQPVAPESVFSFEVEYNDLRQSELRLLLYALALEPGLWHKAGMGKPIGMGSAQIEIVGWERIDREARYRTLGGGIAPPLEGQELTAELEEWLRPHRESNAANLEDLRELWRYDHDY</sequence>
<evidence type="ECO:0000313" key="1">
    <source>
        <dbReference type="EMBL" id="GAG27956.1"/>
    </source>
</evidence>
<gene>
    <name evidence="1" type="ORF">S01H1_48455</name>
</gene>
<reference evidence="1" key="1">
    <citation type="journal article" date="2014" name="Front. Microbiol.">
        <title>High frequency of phylogenetically diverse reductive dehalogenase-homologous genes in deep subseafloor sedimentary metagenomes.</title>
        <authorList>
            <person name="Kawai M."/>
            <person name="Futagami T."/>
            <person name="Toyoda A."/>
            <person name="Takaki Y."/>
            <person name="Nishi S."/>
            <person name="Hori S."/>
            <person name="Arai W."/>
            <person name="Tsubouchi T."/>
            <person name="Morono Y."/>
            <person name="Uchiyama I."/>
            <person name="Ito T."/>
            <person name="Fujiyama A."/>
            <person name="Inagaki F."/>
            <person name="Takami H."/>
        </authorList>
    </citation>
    <scope>NUCLEOTIDE SEQUENCE</scope>
    <source>
        <strain evidence="1">Expedition CK06-06</strain>
    </source>
</reference>
<dbReference type="AlphaFoldDB" id="X0XSZ8"/>
<protein>
    <submittedName>
        <fullName evidence="1">Uncharacterized protein</fullName>
    </submittedName>
</protein>
<dbReference type="EMBL" id="BARS01031116">
    <property type="protein sequence ID" value="GAG27956.1"/>
    <property type="molecule type" value="Genomic_DNA"/>
</dbReference>
<comment type="caution">
    <text evidence="1">The sequence shown here is derived from an EMBL/GenBank/DDBJ whole genome shotgun (WGS) entry which is preliminary data.</text>
</comment>
<organism evidence="1">
    <name type="scientific">marine sediment metagenome</name>
    <dbReference type="NCBI Taxonomy" id="412755"/>
    <lineage>
        <taxon>unclassified sequences</taxon>
        <taxon>metagenomes</taxon>
        <taxon>ecological metagenomes</taxon>
    </lineage>
</organism>